<dbReference type="EMBL" id="BLAL01000252">
    <property type="protein sequence ID" value="GES96707.1"/>
    <property type="molecule type" value="Genomic_DNA"/>
</dbReference>
<evidence type="ECO:0000313" key="2">
    <source>
        <dbReference type="Proteomes" id="UP000615446"/>
    </source>
</evidence>
<reference evidence="1" key="1">
    <citation type="submission" date="2019-10" db="EMBL/GenBank/DDBJ databases">
        <title>Conservation and host-specific expression of non-tandemly repeated heterogenous ribosome RNA gene in arbuscular mycorrhizal fungi.</title>
        <authorList>
            <person name="Maeda T."/>
            <person name="Kobayashi Y."/>
            <person name="Nakagawa T."/>
            <person name="Ezawa T."/>
            <person name="Yamaguchi K."/>
            <person name="Bino T."/>
            <person name="Nishimoto Y."/>
            <person name="Shigenobu S."/>
            <person name="Kawaguchi M."/>
        </authorList>
    </citation>
    <scope>NUCLEOTIDE SEQUENCE</scope>
    <source>
        <strain evidence="1">HR1</strain>
    </source>
</reference>
<evidence type="ECO:0000313" key="1">
    <source>
        <dbReference type="EMBL" id="GES96707.1"/>
    </source>
</evidence>
<name>A0A8H3M0Z5_9GLOM</name>
<dbReference type="AlphaFoldDB" id="A0A8H3M0Z5"/>
<protein>
    <submittedName>
        <fullName evidence="1">Uncharacterized protein</fullName>
    </submittedName>
</protein>
<proteinExistence type="predicted"/>
<accession>A0A8H3M0Z5</accession>
<comment type="caution">
    <text evidence="1">The sequence shown here is derived from an EMBL/GenBank/DDBJ whole genome shotgun (WGS) entry which is preliminary data.</text>
</comment>
<dbReference type="Proteomes" id="UP000615446">
    <property type="component" value="Unassembled WGS sequence"/>
</dbReference>
<sequence length="94" mass="10943">MLFDYKMSSSFSLFLVGDEVFIDYERPLLLWSNSSLVLKRSGRYYLGLSLKILRNGSILLGYNKAKTLMMLMNRFEVFQSVIMGLMDYIPLLIL</sequence>
<organism evidence="1 2">
    <name type="scientific">Rhizophagus clarus</name>
    <dbReference type="NCBI Taxonomy" id="94130"/>
    <lineage>
        <taxon>Eukaryota</taxon>
        <taxon>Fungi</taxon>
        <taxon>Fungi incertae sedis</taxon>
        <taxon>Mucoromycota</taxon>
        <taxon>Glomeromycotina</taxon>
        <taxon>Glomeromycetes</taxon>
        <taxon>Glomerales</taxon>
        <taxon>Glomeraceae</taxon>
        <taxon>Rhizophagus</taxon>
    </lineage>
</organism>
<gene>
    <name evidence="1" type="ORF">RCL2_002332600</name>
</gene>